<dbReference type="EMBL" id="PCUC01000143">
    <property type="protein sequence ID" value="PIQ05497.1"/>
    <property type="molecule type" value="Genomic_DNA"/>
</dbReference>
<dbReference type="Gene3D" id="3.30.450.20">
    <property type="entry name" value="PAS domain"/>
    <property type="match status" value="1"/>
</dbReference>
<dbReference type="InterPro" id="IPR000700">
    <property type="entry name" value="PAS-assoc_C"/>
</dbReference>
<keyword evidence="1" id="KW-0175">Coiled coil</keyword>
<dbReference type="InterPro" id="IPR035965">
    <property type="entry name" value="PAS-like_dom_sf"/>
</dbReference>
<dbReference type="SUPFAM" id="SSF55785">
    <property type="entry name" value="PYP-like sensor domain (PAS domain)"/>
    <property type="match status" value="1"/>
</dbReference>
<evidence type="ECO:0000259" key="2">
    <source>
        <dbReference type="PROSITE" id="PS50112"/>
    </source>
</evidence>
<accession>A0A2H0FFL1</accession>
<evidence type="ECO:0000313" key="4">
    <source>
        <dbReference type="EMBL" id="PIQ05497.1"/>
    </source>
</evidence>
<evidence type="ECO:0000259" key="3">
    <source>
        <dbReference type="PROSITE" id="PS50113"/>
    </source>
</evidence>
<comment type="caution">
    <text evidence="4">The sequence shown here is derived from an EMBL/GenBank/DDBJ whole genome shotgun (WGS) entry which is preliminary data.</text>
</comment>
<feature type="domain" description="PAC" evidence="3">
    <location>
        <begin position="92"/>
        <end position="144"/>
    </location>
</feature>
<dbReference type="AlphaFoldDB" id="A0A2H0FFL1"/>
<sequence>MSLSSKNSKKKIKIEEEVQGLESYIRDFWQFLPLPVCYINPVNIILDVDEVFSYFSGYQPAEIIGEDLGKLFVNPEKVEEIKKEILEKEIISNRELVFLTKDKKEIPVSISAMQRKDEKGNFIGYFLSLADISESKKFQEKLEKEIEKTTLDLKEKIGELERINKIMTGRELKMIELKEKIKQLEKQLES</sequence>
<dbReference type="Pfam" id="PF13426">
    <property type="entry name" value="PAS_9"/>
    <property type="match status" value="1"/>
</dbReference>
<reference evidence="4 5" key="1">
    <citation type="submission" date="2017-09" db="EMBL/GenBank/DDBJ databases">
        <title>Depth-based differentiation of microbial function through sediment-hosted aquifers and enrichment of novel symbionts in the deep terrestrial subsurface.</title>
        <authorList>
            <person name="Probst A.J."/>
            <person name="Ladd B."/>
            <person name="Jarett J.K."/>
            <person name="Geller-Mcgrath D.E."/>
            <person name="Sieber C.M."/>
            <person name="Emerson J.B."/>
            <person name="Anantharaman K."/>
            <person name="Thomas B.C."/>
            <person name="Malmstrom R."/>
            <person name="Stieglmeier M."/>
            <person name="Klingl A."/>
            <person name="Woyke T."/>
            <person name="Ryan C.M."/>
            <person name="Banfield J.F."/>
        </authorList>
    </citation>
    <scope>NUCLEOTIDE SEQUENCE [LARGE SCALE GENOMIC DNA]</scope>
    <source>
        <strain evidence="4">CG18_big_fil_WC_8_21_14_2_50_37_10</strain>
    </source>
</reference>
<feature type="coiled-coil region" evidence="1">
    <location>
        <begin position="139"/>
        <end position="187"/>
    </location>
</feature>
<dbReference type="CDD" id="cd00130">
    <property type="entry name" value="PAS"/>
    <property type="match status" value="1"/>
</dbReference>
<dbReference type="InterPro" id="IPR000014">
    <property type="entry name" value="PAS"/>
</dbReference>
<gene>
    <name evidence="4" type="ORF">COW72_02745</name>
</gene>
<evidence type="ECO:0000256" key="1">
    <source>
        <dbReference type="SAM" id="Coils"/>
    </source>
</evidence>
<feature type="domain" description="PAS" evidence="2">
    <location>
        <begin position="21"/>
        <end position="93"/>
    </location>
</feature>
<dbReference type="Proteomes" id="UP000230778">
    <property type="component" value="Unassembled WGS sequence"/>
</dbReference>
<protein>
    <recommendedName>
        <fullName evidence="6">PAC domain-containing protein</fullName>
    </recommendedName>
</protein>
<dbReference type="PROSITE" id="PS50112">
    <property type="entry name" value="PAS"/>
    <property type="match status" value="1"/>
</dbReference>
<dbReference type="NCBIfam" id="TIGR00229">
    <property type="entry name" value="sensory_box"/>
    <property type="match status" value="1"/>
</dbReference>
<organism evidence="4 5">
    <name type="scientific">Candidatus Nealsonbacteria bacterium CG18_big_fil_WC_8_21_14_2_50_37_10</name>
    <dbReference type="NCBI Taxonomy" id="1974717"/>
    <lineage>
        <taxon>Bacteria</taxon>
        <taxon>Candidatus Nealsoniibacteriota</taxon>
    </lineage>
</organism>
<evidence type="ECO:0000313" key="5">
    <source>
        <dbReference type="Proteomes" id="UP000230778"/>
    </source>
</evidence>
<dbReference type="PROSITE" id="PS50113">
    <property type="entry name" value="PAC"/>
    <property type="match status" value="1"/>
</dbReference>
<name>A0A2H0FFL1_9BACT</name>
<evidence type="ECO:0008006" key="6">
    <source>
        <dbReference type="Google" id="ProtNLM"/>
    </source>
</evidence>
<proteinExistence type="predicted"/>